<dbReference type="GeneID" id="116214236"/>
<dbReference type="Proteomes" id="UP000515151">
    <property type="component" value="Chromosome 7"/>
</dbReference>
<keyword evidence="5" id="KW-0347">Helicase</keyword>
<dbReference type="InterPro" id="IPR003615">
    <property type="entry name" value="HNH_nuc"/>
</dbReference>
<dbReference type="GO" id="GO:0004520">
    <property type="term" value="F:DNA endonuclease activity"/>
    <property type="evidence" value="ECO:0007669"/>
    <property type="project" value="TreeGrafter"/>
</dbReference>
<keyword evidence="4" id="KW-1185">Reference proteome</keyword>
<dbReference type="GO" id="GO:0003676">
    <property type="term" value="F:nucleic acid binding"/>
    <property type="evidence" value="ECO:0007669"/>
    <property type="project" value="InterPro"/>
</dbReference>
<keyword evidence="1" id="KW-0378">Hydrolase</keyword>
<dbReference type="CDD" id="cd18793">
    <property type="entry name" value="SF2_C_SNF"/>
    <property type="match status" value="1"/>
</dbReference>
<protein>
    <submittedName>
        <fullName evidence="5">DNA annealing helicase and endonuclease ZRANB3</fullName>
    </submittedName>
</protein>
<accession>A0A6P8EF86</accession>
<dbReference type="Gene3D" id="1.10.30.50">
    <property type="match status" value="1"/>
</dbReference>
<dbReference type="GO" id="GO:0016787">
    <property type="term" value="F:hydrolase activity"/>
    <property type="evidence" value="ECO:0007669"/>
    <property type="project" value="UniProtKB-KW"/>
</dbReference>
<sequence length="1176" mass="133229">MEEEEASDITEKQRIRAETNRLAALAKRRAAAGSTADSPFPTDPWKLFKCRKLSAGGAGKAPPADGFLNRPGCLPESSKPECQLTDRFRIRLEICSPDSFSAAPEPVKGFAFPGEEECLWRLGDYLANVMPTHYTQSLVGGKAGVYKLRDYDAVLRCLRTVKTVDYEEIPWGTYNVIEKLSHSFVEGRWIPCRPEHLPSEMVNELIGTLPKKIVDALMPFQLDGVRFGLQRGGRCLIADEMGLGKTLQAIAIASCFMNEGSLLVVCPAILRFSWAEELERWFPCLPTDIHLVFCHRDNPLHLKKWPKIVVISYTMLHRLRNSMLEHDWGCLIVDESHHLRCSKKASEPEEIRAVLDVVMKVKRIVLLSGTPSLSRPFDIFHQINILWPGLLGKNKFDFAKTYCDLQFGHDSQGKVFKDFSKGVRLEELNVLLRQTVMIRRLKQHVLSNLPPKRRQIIRLLLKKSDVASAKAALRVCSANESIDETATDMSLEKLDQSNGNDGHDKLRDLSYQEIGIAKLSGFYEWLSLHPLVAMSDDTLDSDMNLNSHKMIIFAHHHKVLDRIQEFICEKGIPFVRIDGNTLPKDRQSAVLSFQSSSEVKIAVIGITAGGVGLNLSSAKTVVFLELPPSSSWMLQAEDRAHRQGQTNAVNIYYFCAKDTTDDLHWQHLNRSLYRVSSTTNGKRDAIREIVVEDVSFLESSDKIDGNYIQMLEKIAILEPSVEPTKCSDTNLGDSIQHSELHKRSTPQGNDCNEASCHTEQTENCEIKSNKALTTDVSDGDPCDPVKANEDYFNLVNSLRFEVSQYTGRIHLYSCIQGTDSRPRPLFQSFRPEELNLQESPLPTDHEDSEDLITRKNAAFRQVLVSFLSQWHNLRPIHRKKLLGKPLQLPLAIELCYLNEGANHDTEGVLKGKSKRRTTPLFEISHPLPENAEWKKIHLLSSNDKKAKEYMQGWTLTDDPLCKLCQQPCRGRNARAPEFFEDLFCNLACYEEYRLRTNRRFIRQELFQIEHGVCTNCQLDCHKLVKCLKPLSMERRREYIKMEAPQLAHRKKLLEKLVNNPNEGNAWHADHILPVYRGGGECLLENMRTLCVACHYDVTAAQCAERRTERVKAQRQLKAILKGLKNDKHTGVPKAKPEDPMDAEAAPKAVDDELMVQVPGSAYSMANKPALRSEDAP</sequence>
<name>A0A6P8EF86_PUNGR</name>
<dbReference type="CDD" id="cd18010">
    <property type="entry name" value="DEXHc_HARP_SMARCAL1"/>
    <property type="match status" value="1"/>
</dbReference>
<dbReference type="InterPro" id="IPR038718">
    <property type="entry name" value="SNF2-like_sf"/>
</dbReference>
<evidence type="ECO:0000313" key="5">
    <source>
        <dbReference type="RefSeq" id="XP_031405465.1"/>
    </source>
</evidence>
<dbReference type="PANTHER" id="PTHR45766">
    <property type="entry name" value="DNA ANNEALING HELICASE AND ENDONUCLEASE ZRANB3 FAMILY MEMBER"/>
    <property type="match status" value="1"/>
</dbReference>
<dbReference type="PROSITE" id="PS51192">
    <property type="entry name" value="HELICASE_ATP_BIND_1"/>
    <property type="match status" value="1"/>
</dbReference>
<dbReference type="Gene3D" id="3.40.50.300">
    <property type="entry name" value="P-loop containing nucleotide triphosphate hydrolases"/>
    <property type="match status" value="1"/>
</dbReference>
<keyword evidence="5" id="KW-0067">ATP-binding</keyword>
<organism evidence="4 5">
    <name type="scientific">Punica granatum</name>
    <name type="common">Pomegranate</name>
    <dbReference type="NCBI Taxonomy" id="22663"/>
    <lineage>
        <taxon>Eukaryota</taxon>
        <taxon>Viridiplantae</taxon>
        <taxon>Streptophyta</taxon>
        <taxon>Embryophyta</taxon>
        <taxon>Tracheophyta</taxon>
        <taxon>Spermatophyta</taxon>
        <taxon>Magnoliopsida</taxon>
        <taxon>eudicotyledons</taxon>
        <taxon>Gunneridae</taxon>
        <taxon>Pentapetalae</taxon>
        <taxon>rosids</taxon>
        <taxon>malvids</taxon>
        <taxon>Myrtales</taxon>
        <taxon>Lythraceae</taxon>
        <taxon>Punica</taxon>
    </lineage>
</organism>
<dbReference type="GO" id="GO:0043596">
    <property type="term" value="C:nuclear replication fork"/>
    <property type="evidence" value="ECO:0007669"/>
    <property type="project" value="TreeGrafter"/>
</dbReference>
<dbReference type="InterPro" id="IPR049730">
    <property type="entry name" value="SNF2/RAD54-like_C"/>
</dbReference>
<keyword evidence="5" id="KW-0540">Nuclease</keyword>
<dbReference type="GO" id="GO:0004386">
    <property type="term" value="F:helicase activity"/>
    <property type="evidence" value="ECO:0007669"/>
    <property type="project" value="UniProtKB-KW"/>
</dbReference>
<evidence type="ECO:0000259" key="2">
    <source>
        <dbReference type="PROSITE" id="PS51192"/>
    </source>
</evidence>
<dbReference type="SMART" id="SM00490">
    <property type="entry name" value="HELICc"/>
    <property type="match status" value="1"/>
</dbReference>
<dbReference type="InterPro" id="IPR001650">
    <property type="entry name" value="Helicase_C-like"/>
</dbReference>
<dbReference type="PROSITE" id="PS51194">
    <property type="entry name" value="HELICASE_CTER"/>
    <property type="match status" value="1"/>
</dbReference>
<dbReference type="CDD" id="cd00085">
    <property type="entry name" value="HNHc"/>
    <property type="match status" value="1"/>
</dbReference>
<dbReference type="GO" id="GO:0008270">
    <property type="term" value="F:zinc ion binding"/>
    <property type="evidence" value="ECO:0007669"/>
    <property type="project" value="InterPro"/>
</dbReference>
<reference evidence="4" key="1">
    <citation type="journal article" date="2020" name="Plant Biotechnol. J.">
        <title>The pomegranate (Punica granatum L.) draft genome dissects genetic divergence between soft- and hard-seeded cultivars.</title>
        <authorList>
            <person name="Luo X."/>
            <person name="Li H."/>
            <person name="Wu Z."/>
            <person name="Yao W."/>
            <person name="Zhao P."/>
            <person name="Cao D."/>
            <person name="Yu H."/>
            <person name="Li K."/>
            <person name="Poudel K."/>
            <person name="Zhao D."/>
            <person name="Zhang F."/>
            <person name="Xia X."/>
            <person name="Chen L."/>
            <person name="Wang Q."/>
            <person name="Jing D."/>
            <person name="Cao S."/>
        </authorList>
    </citation>
    <scope>NUCLEOTIDE SEQUENCE [LARGE SCALE GENOMIC DNA]</scope>
    <source>
        <strain evidence="4">cv. Tunisia</strain>
    </source>
</reference>
<dbReference type="InterPro" id="IPR000330">
    <property type="entry name" value="SNF2_N"/>
</dbReference>
<proteinExistence type="predicted"/>
<dbReference type="InterPro" id="IPR002711">
    <property type="entry name" value="HNH"/>
</dbReference>
<dbReference type="InterPro" id="IPR014001">
    <property type="entry name" value="Helicase_ATP-bd"/>
</dbReference>
<feature type="domain" description="Helicase ATP-binding" evidence="2">
    <location>
        <begin position="226"/>
        <end position="389"/>
    </location>
</feature>
<dbReference type="SUPFAM" id="SSF52540">
    <property type="entry name" value="P-loop containing nucleoside triphosphate hydrolases"/>
    <property type="match status" value="2"/>
</dbReference>
<dbReference type="GO" id="GO:0006281">
    <property type="term" value="P:DNA repair"/>
    <property type="evidence" value="ECO:0007669"/>
    <property type="project" value="TreeGrafter"/>
</dbReference>
<keyword evidence="5" id="KW-0547">Nucleotide-binding</keyword>
<dbReference type="InterPro" id="IPR027417">
    <property type="entry name" value="P-loop_NTPase"/>
</dbReference>
<reference evidence="5" key="2">
    <citation type="submission" date="2025-08" db="UniProtKB">
        <authorList>
            <consortium name="RefSeq"/>
        </authorList>
    </citation>
    <scope>IDENTIFICATION</scope>
    <source>
        <tissue evidence="5">Leaf</tissue>
    </source>
</reference>
<evidence type="ECO:0000259" key="3">
    <source>
        <dbReference type="PROSITE" id="PS51194"/>
    </source>
</evidence>
<evidence type="ECO:0000313" key="4">
    <source>
        <dbReference type="Proteomes" id="UP000515151"/>
    </source>
</evidence>
<gene>
    <name evidence="5" type="primary">LOC116214236</name>
</gene>
<dbReference type="SMART" id="SM00487">
    <property type="entry name" value="DEXDc"/>
    <property type="match status" value="1"/>
</dbReference>
<dbReference type="Pfam" id="PF00176">
    <property type="entry name" value="SNF2-rel_dom"/>
    <property type="match status" value="1"/>
</dbReference>
<dbReference type="PANTHER" id="PTHR45766:SF5">
    <property type="entry name" value="SNF2 DOMAIN-CONTAINING PROTEIN _ HELICASE DOMAIN-CONTAINING PROTEIN _ HNH ENDONUCLEASE DOMAIN-CONTAINING PROTEIN"/>
    <property type="match status" value="1"/>
</dbReference>
<dbReference type="Pfam" id="PF01844">
    <property type="entry name" value="HNH"/>
    <property type="match status" value="1"/>
</dbReference>
<keyword evidence="5" id="KW-0255">Endonuclease</keyword>
<dbReference type="Gene3D" id="3.40.50.10810">
    <property type="entry name" value="Tandem AAA-ATPase domain"/>
    <property type="match status" value="1"/>
</dbReference>
<feature type="domain" description="Helicase C-terminal" evidence="3">
    <location>
        <begin position="538"/>
        <end position="695"/>
    </location>
</feature>
<dbReference type="Pfam" id="PF00271">
    <property type="entry name" value="Helicase_C"/>
    <property type="match status" value="1"/>
</dbReference>
<evidence type="ECO:0000256" key="1">
    <source>
        <dbReference type="ARBA" id="ARBA00022801"/>
    </source>
</evidence>
<dbReference type="RefSeq" id="XP_031405465.1">
    <property type="nucleotide sequence ID" value="XM_031549605.1"/>
</dbReference>
<dbReference type="OrthoDB" id="2801544at2759"/>
<dbReference type="AlphaFoldDB" id="A0A6P8EF86"/>
<dbReference type="GO" id="GO:0005524">
    <property type="term" value="F:ATP binding"/>
    <property type="evidence" value="ECO:0007669"/>
    <property type="project" value="InterPro"/>
</dbReference>
<dbReference type="FunFam" id="3.40.50.10810:FF:000065">
    <property type="entry name" value="SNF2 DNA repair protein, putative"/>
    <property type="match status" value="1"/>
</dbReference>
<dbReference type="GO" id="GO:0031297">
    <property type="term" value="P:replication fork processing"/>
    <property type="evidence" value="ECO:0007669"/>
    <property type="project" value="TreeGrafter"/>
</dbReference>